<proteinExistence type="predicted"/>
<evidence type="ECO:0000313" key="1">
    <source>
        <dbReference type="EMBL" id="CBY10086.1"/>
    </source>
</evidence>
<dbReference type="Proteomes" id="UP000001307">
    <property type="component" value="Unassembled WGS sequence"/>
</dbReference>
<sequence length="588" mass="67279">MARGKLNWTSSTLFQDFFREIYTYVKEQRYKHTFDLPLKSEEMVNYVIREAFEKPLPREVSARQPQMFDRIYRHYGGAKSSSDVQTYLAENIFSNILISSNTLVGAGGGFPKITPDITKELIFFALEKFKPKDISDAIRWLVKAKVCKKLPRTDAKSLAFETVKELVENQMDGLIINEFSKHKLQDQLIRKSDFTQGFKVLKELDSNPFLELQNKGTMSEFMTLAEGVVNGKISASNNMPDKILMLLLTEKERKDFQKEAERFREKTFEDQEVEMAKKAKDHYKHLLVMRGNYDIVDKSVANNRFPDDRISRTMNLIPSTISVETGAREMDEGKRLAQVFCAIKYKIPEGGNPNVDKRPMVRKVLGYCNKLNFKPSTAKKVEHICLWILQILNSAGVGGMDVSEIFENAFDNRKSFEPKEIAESIEFLTEEGYIYKLGIGKHAKDWFFETPTKESIEARKTDKSASFISQKGVSYVQAWNDFDGGISSDAFGTIMCNIVDLVSSNPGITQEMILTQVIHRLVSPASILDLLGRLVKVGIIEQNRVKKLSSCMPFEEDDDEEESEIIYYEITETAIEKTSRIMEFISCN</sequence>
<evidence type="ECO:0000313" key="2">
    <source>
        <dbReference type="Proteomes" id="UP000001307"/>
    </source>
</evidence>
<name>E4XHD8_OIKDI</name>
<dbReference type="EMBL" id="FN653051">
    <property type="protein sequence ID" value="CBY10086.1"/>
    <property type="molecule type" value="Genomic_DNA"/>
</dbReference>
<accession>E4XHD8</accession>
<protein>
    <submittedName>
        <fullName evidence="1">Uncharacterized protein</fullName>
    </submittedName>
</protein>
<dbReference type="AlphaFoldDB" id="E4XHD8"/>
<organism evidence="1">
    <name type="scientific">Oikopleura dioica</name>
    <name type="common">Tunicate</name>
    <dbReference type="NCBI Taxonomy" id="34765"/>
    <lineage>
        <taxon>Eukaryota</taxon>
        <taxon>Metazoa</taxon>
        <taxon>Chordata</taxon>
        <taxon>Tunicata</taxon>
        <taxon>Appendicularia</taxon>
        <taxon>Copelata</taxon>
        <taxon>Oikopleuridae</taxon>
        <taxon>Oikopleura</taxon>
    </lineage>
</organism>
<gene>
    <name evidence="1" type="ORF">GSOID_T00010911001</name>
</gene>
<reference evidence="1" key="1">
    <citation type="journal article" date="2010" name="Science">
        <title>Plasticity of animal genome architecture unmasked by rapid evolution of a pelagic tunicate.</title>
        <authorList>
            <person name="Denoeud F."/>
            <person name="Henriet S."/>
            <person name="Mungpakdee S."/>
            <person name="Aury J.M."/>
            <person name="Da Silva C."/>
            <person name="Brinkmann H."/>
            <person name="Mikhaleva J."/>
            <person name="Olsen L.C."/>
            <person name="Jubin C."/>
            <person name="Canestro C."/>
            <person name="Bouquet J.M."/>
            <person name="Danks G."/>
            <person name="Poulain J."/>
            <person name="Campsteijn C."/>
            <person name="Adamski M."/>
            <person name="Cross I."/>
            <person name="Yadetie F."/>
            <person name="Muffato M."/>
            <person name="Louis A."/>
            <person name="Butcher S."/>
            <person name="Tsagkogeorga G."/>
            <person name="Konrad A."/>
            <person name="Singh S."/>
            <person name="Jensen M.F."/>
            <person name="Cong E.H."/>
            <person name="Eikeseth-Otteraa H."/>
            <person name="Noel B."/>
            <person name="Anthouard V."/>
            <person name="Porcel B.M."/>
            <person name="Kachouri-Lafond R."/>
            <person name="Nishino A."/>
            <person name="Ugolini M."/>
            <person name="Chourrout P."/>
            <person name="Nishida H."/>
            <person name="Aasland R."/>
            <person name="Huzurbazar S."/>
            <person name="Westhof E."/>
            <person name="Delsuc F."/>
            <person name="Lehrach H."/>
            <person name="Reinhardt R."/>
            <person name="Weissenbach J."/>
            <person name="Roy S.W."/>
            <person name="Artiguenave F."/>
            <person name="Postlethwait J.H."/>
            <person name="Manak J.R."/>
            <person name="Thompson E.M."/>
            <person name="Jaillon O."/>
            <person name="Du Pasquier L."/>
            <person name="Boudinot P."/>
            <person name="Liberles D.A."/>
            <person name="Volff J.N."/>
            <person name="Philippe H."/>
            <person name="Lenhard B."/>
            <person name="Roest Crollius H."/>
            <person name="Wincker P."/>
            <person name="Chourrout D."/>
        </authorList>
    </citation>
    <scope>NUCLEOTIDE SEQUENCE [LARGE SCALE GENOMIC DNA]</scope>
</reference>
<dbReference type="InParanoid" id="E4XHD8"/>
<keyword evidence="2" id="KW-1185">Reference proteome</keyword>